<evidence type="ECO:0000256" key="5">
    <source>
        <dbReference type="ARBA" id="ARBA00034496"/>
    </source>
</evidence>
<comment type="similarity">
    <text evidence="5">Belongs to the truncated hemoglobin family. Group II subfamily.</text>
</comment>
<dbReference type="Gene3D" id="1.10.490.10">
    <property type="entry name" value="Globins"/>
    <property type="match status" value="1"/>
</dbReference>
<dbReference type="InterPro" id="IPR001486">
    <property type="entry name" value="Hemoglobin_trunc"/>
</dbReference>
<dbReference type="GO" id="GO:0005344">
    <property type="term" value="F:oxygen carrier activity"/>
    <property type="evidence" value="ECO:0007669"/>
    <property type="project" value="InterPro"/>
</dbReference>
<dbReference type="CDD" id="cd14773">
    <property type="entry name" value="TrHb2_PhHbO-like_O"/>
    <property type="match status" value="1"/>
</dbReference>
<keyword evidence="3" id="KW-0479">Metal-binding</keyword>
<dbReference type="InterPro" id="IPR009050">
    <property type="entry name" value="Globin-like_sf"/>
</dbReference>
<protein>
    <submittedName>
        <fullName evidence="6">Group II truncated hemoglobin</fullName>
    </submittedName>
</protein>
<name>A0A6B2QZG5_9BURK</name>
<evidence type="ECO:0000256" key="3">
    <source>
        <dbReference type="ARBA" id="ARBA00022723"/>
    </source>
</evidence>
<dbReference type="InterPro" id="IPR012292">
    <property type="entry name" value="Globin/Proto"/>
</dbReference>
<dbReference type="EMBL" id="JAAGRN010000008">
    <property type="protein sequence ID" value="NDY83916.1"/>
    <property type="molecule type" value="Genomic_DNA"/>
</dbReference>
<sequence>MTDTDTNSTSEQTTIFEVIGGEPGVRALVERFYDIMDMDADLKALRDTHGTTLEPAREKLFLYLCGYFGGPQHYIERFGHPRLRARHLPFSIGVRERDQWLLCMGRAMQDLSYPPELSDRLLEIFFGVADWMRNRDG</sequence>
<gene>
    <name evidence="6" type="ORF">G3I67_11810</name>
</gene>
<dbReference type="PANTHER" id="PTHR47366">
    <property type="entry name" value="TWO-ON-TWO HEMOGLOBIN-3"/>
    <property type="match status" value="1"/>
</dbReference>
<dbReference type="AlphaFoldDB" id="A0A6B2QZG5"/>
<keyword evidence="1" id="KW-0813">Transport</keyword>
<dbReference type="RefSeq" id="WP_163655604.1">
    <property type="nucleotide sequence ID" value="NZ_JAAGRN010000008.1"/>
</dbReference>
<evidence type="ECO:0000256" key="4">
    <source>
        <dbReference type="ARBA" id="ARBA00023004"/>
    </source>
</evidence>
<evidence type="ECO:0000256" key="1">
    <source>
        <dbReference type="ARBA" id="ARBA00022448"/>
    </source>
</evidence>
<dbReference type="InterPro" id="IPR044203">
    <property type="entry name" value="GlbO/GLB3-like"/>
</dbReference>
<reference evidence="6" key="1">
    <citation type="submission" date="2020-02" db="EMBL/GenBank/DDBJ databases">
        <authorList>
            <person name="Chen W.-M."/>
        </authorList>
    </citation>
    <scope>NUCLEOTIDE SEQUENCE</scope>
    <source>
        <strain evidence="6">NBD-18</strain>
    </source>
</reference>
<dbReference type="GO" id="GO:0020037">
    <property type="term" value="F:heme binding"/>
    <property type="evidence" value="ECO:0007669"/>
    <property type="project" value="InterPro"/>
</dbReference>
<dbReference type="GO" id="GO:0019825">
    <property type="term" value="F:oxygen binding"/>
    <property type="evidence" value="ECO:0007669"/>
    <property type="project" value="InterPro"/>
</dbReference>
<dbReference type="Pfam" id="PF01152">
    <property type="entry name" value="Bac_globin"/>
    <property type="match status" value="1"/>
</dbReference>
<dbReference type="PANTHER" id="PTHR47366:SF1">
    <property type="entry name" value="TWO-ON-TWO HEMOGLOBIN-3"/>
    <property type="match status" value="1"/>
</dbReference>
<evidence type="ECO:0000313" key="6">
    <source>
        <dbReference type="EMBL" id="NDY83916.1"/>
    </source>
</evidence>
<evidence type="ECO:0000256" key="2">
    <source>
        <dbReference type="ARBA" id="ARBA00022617"/>
    </source>
</evidence>
<organism evidence="6">
    <name type="scientific">Sheuella amnicola</name>
    <dbReference type="NCBI Taxonomy" id="2707330"/>
    <lineage>
        <taxon>Bacteria</taxon>
        <taxon>Pseudomonadati</taxon>
        <taxon>Pseudomonadota</taxon>
        <taxon>Betaproteobacteria</taxon>
        <taxon>Burkholderiales</taxon>
        <taxon>Alcaligenaceae</taxon>
        <taxon>Sheuella</taxon>
    </lineage>
</organism>
<keyword evidence="4" id="KW-0408">Iron</keyword>
<dbReference type="SUPFAM" id="SSF46458">
    <property type="entry name" value="Globin-like"/>
    <property type="match status" value="1"/>
</dbReference>
<proteinExistence type="inferred from homology"/>
<keyword evidence="2" id="KW-0349">Heme</keyword>
<comment type="caution">
    <text evidence="6">The sequence shown here is derived from an EMBL/GenBank/DDBJ whole genome shotgun (WGS) entry which is preliminary data.</text>
</comment>
<accession>A0A6B2QZG5</accession>
<dbReference type="GO" id="GO:0046872">
    <property type="term" value="F:metal ion binding"/>
    <property type="evidence" value="ECO:0007669"/>
    <property type="project" value="UniProtKB-KW"/>
</dbReference>